<evidence type="ECO:0008006" key="3">
    <source>
        <dbReference type="Google" id="ProtNLM"/>
    </source>
</evidence>
<protein>
    <recommendedName>
        <fullName evidence="3">PIF-7</fullName>
    </recommendedName>
</protein>
<proteinExistence type="predicted"/>
<dbReference type="Proteomes" id="UP000203316">
    <property type="component" value="Segment"/>
</dbReference>
<evidence type="ECO:0000313" key="1">
    <source>
        <dbReference type="EMBL" id="ABY65818.1"/>
    </source>
</evidence>
<sequence>MIVYIVLLVVLFVLCLTALAVLRLNKNQIARLVYFQYNYIPDALTGLVKVHNLKT</sequence>
<accession>B0FDW0</accession>
<dbReference type="EMBL" id="EU309041">
    <property type="protein sequence ID" value="ABY65818.1"/>
    <property type="molecule type" value="Genomic_DNA"/>
</dbReference>
<dbReference type="OrthoDB" id="25768at10239"/>
<dbReference type="InterPro" id="IPR009903">
    <property type="entry name" value="AcMNPV_AC110"/>
</dbReference>
<organism evidence="1 2">
    <name type="scientific">Orgyia leucostigma nucleopolyhedrovirus</name>
    <dbReference type="NCBI Taxonomy" id="490711"/>
    <lineage>
        <taxon>Viruses</taxon>
        <taxon>Viruses incertae sedis</taxon>
        <taxon>Naldaviricetes</taxon>
        <taxon>Lefavirales</taxon>
        <taxon>Baculoviridae</taxon>
        <taxon>Alphabaculovirus</taxon>
        <taxon>Alphabaculovirus orleucostigmae</taxon>
    </lineage>
</organism>
<dbReference type="KEGG" id="vg:5850441"/>
<dbReference type="RefSeq" id="YP_001651002.1">
    <property type="nucleotide sequence ID" value="NC_010276.1"/>
</dbReference>
<reference evidence="1 2" key="1">
    <citation type="submission" date="2007-11" db="EMBL/GenBank/DDBJ databases">
        <title>Sequence and organization of Orgyia leucostigma nucleopolyhedrovirus genome.</title>
        <authorList>
            <person name="Eveleigh R.J.M."/>
            <person name="Lapointe R."/>
            <person name="Graham R.I."/>
            <person name="Lauzon H.A.M."/>
            <person name="Pavlik L."/>
            <person name="Arif B.M."/>
            <person name="Lucarotti C.J."/>
        </authorList>
    </citation>
    <scope>NUCLEOTIDE SEQUENCE [LARGE SCALE GENOMIC DNA]</scope>
    <source>
        <strain evidence="1">CFS-77</strain>
    </source>
</reference>
<dbReference type="Pfam" id="PF07280">
    <property type="entry name" value="Ac110_PIF"/>
    <property type="match status" value="1"/>
</dbReference>
<name>B0FDW0_9ABAC</name>
<dbReference type="GeneID" id="5850441"/>
<evidence type="ECO:0000313" key="2">
    <source>
        <dbReference type="Proteomes" id="UP000203316"/>
    </source>
</evidence>
<keyword evidence="2" id="KW-1185">Reference proteome</keyword>